<evidence type="ECO:0000313" key="2">
    <source>
        <dbReference type="EMBL" id="EHO41067.1"/>
    </source>
</evidence>
<dbReference type="EMBL" id="CP018099">
    <property type="protein sequence ID" value="APF20406.1"/>
    <property type="molecule type" value="Genomic_DNA"/>
</dbReference>
<dbReference type="InParanoid" id="H1XPU1"/>
<gene>
    <name evidence="1" type="ORF">Cabys_3660</name>
    <name evidence="2" type="ORF">Calab_1446</name>
</gene>
<accession>H1XPU1</accession>
<dbReference type="HOGENOM" id="CLU_1955541_0_0_0"/>
<dbReference type="Proteomes" id="UP000183868">
    <property type="component" value="Chromosome"/>
</dbReference>
<protein>
    <submittedName>
        <fullName evidence="2">Uncharacterized protein</fullName>
    </submittedName>
</protein>
<dbReference type="KEGG" id="caby:Cabys_3660"/>
<dbReference type="STRING" id="880073.Cabys_3660"/>
<name>H1XPU1_CALAY</name>
<dbReference type="PaxDb" id="880073-Calab_1446"/>
<dbReference type="EMBL" id="CM001402">
    <property type="protein sequence ID" value="EHO41067.1"/>
    <property type="molecule type" value="Genomic_DNA"/>
</dbReference>
<sequence length="128" mass="14962">MLSPVIEFENLTNPATYQIKAAKWKVFRKYVRVRYDYVNGGTDFFYRSYKLLFEFEWPYLSQAAHNNLKSVIEALARGDTVRINSIGSITYQVNIVQDTDDFTETEGEFLEKRPVKVRFISKDAQTIS</sequence>
<organism evidence="2 3">
    <name type="scientific">Caldithrix abyssi DSM 13497</name>
    <dbReference type="NCBI Taxonomy" id="880073"/>
    <lineage>
        <taxon>Bacteria</taxon>
        <taxon>Pseudomonadati</taxon>
        <taxon>Calditrichota</taxon>
        <taxon>Calditrichia</taxon>
        <taxon>Calditrichales</taxon>
        <taxon>Calditrichaceae</taxon>
        <taxon>Caldithrix</taxon>
    </lineage>
</organism>
<proteinExistence type="predicted"/>
<dbReference type="Proteomes" id="UP000004671">
    <property type="component" value="Chromosome"/>
</dbReference>
<evidence type="ECO:0000313" key="4">
    <source>
        <dbReference type="Proteomes" id="UP000183868"/>
    </source>
</evidence>
<keyword evidence="3" id="KW-1185">Reference proteome</keyword>
<evidence type="ECO:0000313" key="1">
    <source>
        <dbReference type="EMBL" id="APF20406.1"/>
    </source>
</evidence>
<dbReference type="RefSeq" id="WP_006928159.1">
    <property type="nucleotide sequence ID" value="NZ_CM001402.1"/>
</dbReference>
<evidence type="ECO:0000313" key="3">
    <source>
        <dbReference type="Proteomes" id="UP000004671"/>
    </source>
</evidence>
<reference evidence="2 3" key="1">
    <citation type="submission" date="2011-09" db="EMBL/GenBank/DDBJ databases">
        <title>The permanent draft genome of Caldithrix abyssi DSM 13497.</title>
        <authorList>
            <consortium name="US DOE Joint Genome Institute (JGI-PGF)"/>
            <person name="Lucas S."/>
            <person name="Han J."/>
            <person name="Lapidus A."/>
            <person name="Bruce D."/>
            <person name="Goodwin L."/>
            <person name="Pitluck S."/>
            <person name="Peters L."/>
            <person name="Kyrpides N."/>
            <person name="Mavromatis K."/>
            <person name="Ivanova N."/>
            <person name="Mikhailova N."/>
            <person name="Chertkov O."/>
            <person name="Detter J.C."/>
            <person name="Tapia R."/>
            <person name="Han C."/>
            <person name="Land M."/>
            <person name="Hauser L."/>
            <person name="Markowitz V."/>
            <person name="Cheng J.-F."/>
            <person name="Hugenholtz P."/>
            <person name="Woyke T."/>
            <person name="Wu D."/>
            <person name="Spring S."/>
            <person name="Brambilla E."/>
            <person name="Klenk H.-P."/>
            <person name="Eisen J.A."/>
        </authorList>
    </citation>
    <scope>NUCLEOTIDE SEQUENCE [LARGE SCALE GENOMIC DNA]</scope>
    <source>
        <strain evidence="2 3">DSM 13497</strain>
    </source>
</reference>
<reference evidence="1 4" key="2">
    <citation type="submission" date="2016-11" db="EMBL/GenBank/DDBJ databases">
        <title>Genomic analysis of Caldithrix abyssi and proposal of a novel bacterial phylum Caldithrichaeota.</title>
        <authorList>
            <person name="Kublanov I."/>
            <person name="Sigalova O."/>
            <person name="Gavrilov S."/>
            <person name="Lebedinsky A."/>
            <person name="Ivanova N."/>
            <person name="Daum C."/>
            <person name="Reddy T."/>
            <person name="Klenk H.P."/>
            <person name="Goker M."/>
            <person name="Reva O."/>
            <person name="Miroshnichenko M."/>
            <person name="Kyprides N."/>
            <person name="Woyke T."/>
            <person name="Gelfand M."/>
        </authorList>
    </citation>
    <scope>NUCLEOTIDE SEQUENCE [LARGE SCALE GENOMIC DNA]</scope>
    <source>
        <strain evidence="1 4">LF13</strain>
    </source>
</reference>
<dbReference type="AlphaFoldDB" id="H1XPU1"/>